<reference evidence="2 3" key="1">
    <citation type="journal article" date="2019" name="Emerg. Microbes Infect.">
        <title>Comprehensive subspecies identification of 175 nontuberculous mycobacteria species based on 7547 genomic profiles.</title>
        <authorList>
            <person name="Matsumoto Y."/>
            <person name="Kinjo T."/>
            <person name="Motooka D."/>
            <person name="Nabeya D."/>
            <person name="Jung N."/>
            <person name="Uechi K."/>
            <person name="Horii T."/>
            <person name="Iida T."/>
            <person name="Fujita J."/>
            <person name="Nakamura S."/>
        </authorList>
    </citation>
    <scope>NUCLEOTIDE SEQUENCE [LARGE SCALE GENOMIC DNA]</scope>
    <source>
        <strain evidence="2 3">JCM 16018</strain>
    </source>
</reference>
<dbReference type="InterPro" id="IPR039569">
    <property type="entry name" value="FAS1-like_DH_region"/>
</dbReference>
<dbReference type="Pfam" id="PF13452">
    <property type="entry name" value="FAS1_DH_region"/>
    <property type="match status" value="1"/>
</dbReference>
<organism evidence="2 3">
    <name type="scientific">Mycobacterium seoulense</name>
    <dbReference type="NCBI Taxonomy" id="386911"/>
    <lineage>
        <taxon>Bacteria</taxon>
        <taxon>Bacillati</taxon>
        <taxon>Actinomycetota</taxon>
        <taxon>Actinomycetes</taxon>
        <taxon>Mycobacteriales</taxon>
        <taxon>Mycobacteriaceae</taxon>
        <taxon>Mycobacterium</taxon>
    </lineage>
</organism>
<proteinExistence type="predicted"/>
<dbReference type="CDD" id="cd03441">
    <property type="entry name" value="R_hydratase_like"/>
    <property type="match status" value="1"/>
</dbReference>
<accession>A0A7I7NUU3</accession>
<gene>
    <name evidence="2" type="ORF">MSEO_06980</name>
</gene>
<keyword evidence="3" id="KW-1185">Reference proteome</keyword>
<dbReference type="Gene3D" id="3.10.129.10">
    <property type="entry name" value="Hotdog Thioesterase"/>
    <property type="match status" value="1"/>
</dbReference>
<dbReference type="InterPro" id="IPR016709">
    <property type="entry name" value="HadA-like"/>
</dbReference>
<dbReference type="SUPFAM" id="SSF54637">
    <property type="entry name" value="Thioesterase/thiol ester dehydrase-isomerase"/>
    <property type="match status" value="1"/>
</dbReference>
<dbReference type="InterPro" id="IPR029069">
    <property type="entry name" value="HotDog_dom_sf"/>
</dbReference>
<protein>
    <recommendedName>
        <fullName evidence="1">FAS1-like dehydratase domain-containing protein</fullName>
    </recommendedName>
</protein>
<dbReference type="AlphaFoldDB" id="A0A7I7NUU3"/>
<feature type="domain" description="FAS1-like dehydratase" evidence="1">
    <location>
        <begin position="8"/>
        <end position="140"/>
    </location>
</feature>
<dbReference type="KEGG" id="mseo:MSEO_06980"/>
<evidence type="ECO:0000313" key="2">
    <source>
        <dbReference type="EMBL" id="BBY00199.1"/>
    </source>
</evidence>
<evidence type="ECO:0000259" key="1">
    <source>
        <dbReference type="Pfam" id="PF13452"/>
    </source>
</evidence>
<dbReference type="PIRSF" id="PIRSF018072">
    <property type="entry name" value="UCP018072"/>
    <property type="match status" value="1"/>
</dbReference>
<dbReference type="EMBL" id="AP022582">
    <property type="protein sequence ID" value="BBY00199.1"/>
    <property type="molecule type" value="Genomic_DNA"/>
</dbReference>
<dbReference type="Proteomes" id="UP000466632">
    <property type="component" value="Chromosome"/>
</dbReference>
<sequence length="154" mass="16371">MTVALDKAVIGTTLPATTLTVERARLRFFAKAIGETDPVYTDVDAAKAAGHPDIPAPPTFLFSVELESPDPFAFLASLGVDLRMVLHGEQSFTYHAIAYPGDELVATPRITDVYAKKGGALEFVVKETAITRADGTAVAELQSVIVIQNLGVTP</sequence>
<evidence type="ECO:0000313" key="3">
    <source>
        <dbReference type="Proteomes" id="UP000466632"/>
    </source>
</evidence>
<name>A0A7I7NUU3_9MYCO</name>